<evidence type="ECO:0000313" key="9">
    <source>
        <dbReference type="EMBL" id="KAH1091892.1"/>
    </source>
</evidence>
<dbReference type="EC" id="4.2.3.13" evidence="3"/>
<feature type="domain" description="Terpene synthase metal-binding" evidence="8">
    <location>
        <begin position="842"/>
        <end position="1081"/>
    </location>
</feature>
<evidence type="ECO:0000256" key="2">
    <source>
        <dbReference type="ARBA" id="ARBA00002383"/>
    </source>
</evidence>
<name>A0A9D3VRF6_9ROSI</name>
<dbReference type="InterPro" id="IPR008930">
    <property type="entry name" value="Terpenoid_cyclase/PrenylTrfase"/>
</dbReference>
<dbReference type="SUPFAM" id="SSF48239">
    <property type="entry name" value="Terpenoid cyclases/Protein prenyltransferases"/>
    <property type="match status" value="2"/>
</dbReference>
<dbReference type="GO" id="GO:0047461">
    <property type="term" value="F:(+)-delta-cadinene synthase activity"/>
    <property type="evidence" value="ECO:0007669"/>
    <property type="project" value="UniProtKB-EC"/>
</dbReference>
<evidence type="ECO:0000256" key="6">
    <source>
        <dbReference type="ARBA" id="ARBA00023239"/>
    </source>
</evidence>
<proteinExistence type="predicted"/>
<protein>
    <recommendedName>
        <fullName evidence="3">(+)-delta-cadinene synthase</fullName>
        <ecNumber evidence="3">4.2.3.13</ecNumber>
    </recommendedName>
</protein>
<dbReference type="GO" id="GO:0000287">
    <property type="term" value="F:magnesium ion binding"/>
    <property type="evidence" value="ECO:0007669"/>
    <property type="project" value="InterPro"/>
</dbReference>
<keyword evidence="10" id="KW-1185">Reference proteome</keyword>
<comment type="function">
    <text evidence="2">Responsible for the cyclization of trans,trans-farnesyl diphosphate (FPP) to (+)-delta cadinene.</text>
</comment>
<feature type="domain" description="Terpene synthase N-terminal" evidence="7">
    <location>
        <begin position="69"/>
        <end position="232"/>
    </location>
</feature>
<accession>A0A9D3VRF6</accession>
<dbReference type="AlphaFoldDB" id="A0A9D3VRF6"/>
<dbReference type="Gene3D" id="1.50.10.130">
    <property type="entry name" value="Terpene synthase, N-terminal domain"/>
    <property type="match status" value="2"/>
</dbReference>
<dbReference type="InterPro" id="IPR036965">
    <property type="entry name" value="Terpene_synth_N_sf"/>
</dbReference>
<dbReference type="FunFam" id="1.50.10.130:FF:000001">
    <property type="entry name" value="Isoprene synthase, chloroplastic"/>
    <property type="match status" value="2"/>
</dbReference>
<dbReference type="Pfam" id="PF03936">
    <property type="entry name" value="Terpene_synth_C"/>
    <property type="match status" value="2"/>
</dbReference>
<dbReference type="InterPro" id="IPR005630">
    <property type="entry name" value="Terpene_synthase_metal-bd"/>
</dbReference>
<reference evidence="9 10" key="1">
    <citation type="journal article" date="2021" name="Plant Biotechnol. J.">
        <title>Multi-omics assisted identification of the key and species-specific regulatory components of drought-tolerant mechanisms in Gossypium stocksii.</title>
        <authorList>
            <person name="Yu D."/>
            <person name="Ke L."/>
            <person name="Zhang D."/>
            <person name="Wu Y."/>
            <person name="Sun Y."/>
            <person name="Mei J."/>
            <person name="Sun J."/>
            <person name="Sun Y."/>
        </authorList>
    </citation>
    <scope>NUCLEOTIDE SEQUENCE [LARGE SCALE GENOMIC DNA]</scope>
    <source>
        <strain evidence="10">cv. E1</strain>
        <tissue evidence="9">Leaf</tissue>
    </source>
</reference>
<evidence type="ECO:0000313" key="10">
    <source>
        <dbReference type="Proteomes" id="UP000828251"/>
    </source>
</evidence>
<dbReference type="CDD" id="cd00684">
    <property type="entry name" value="Terpene_cyclase_plant_C1"/>
    <property type="match status" value="2"/>
</dbReference>
<organism evidence="9 10">
    <name type="scientific">Gossypium stocksii</name>
    <dbReference type="NCBI Taxonomy" id="47602"/>
    <lineage>
        <taxon>Eukaryota</taxon>
        <taxon>Viridiplantae</taxon>
        <taxon>Streptophyta</taxon>
        <taxon>Embryophyta</taxon>
        <taxon>Tracheophyta</taxon>
        <taxon>Spermatophyta</taxon>
        <taxon>Magnoliopsida</taxon>
        <taxon>eudicotyledons</taxon>
        <taxon>Gunneridae</taxon>
        <taxon>Pentapetalae</taxon>
        <taxon>rosids</taxon>
        <taxon>malvids</taxon>
        <taxon>Malvales</taxon>
        <taxon>Malvaceae</taxon>
        <taxon>Malvoideae</taxon>
        <taxon>Gossypium</taxon>
    </lineage>
</organism>
<sequence>MIGWKSIGHKINVTITGSPRRYERKTVGDVATTAQGGWVKYEGVTQTLVKYTRVATSHTYYEGFCVSLYQDESYKERSSKLKEDVRMMFENVVDPLEKLELIDTIQRLGLSYHFGDEIKKTLKNISIDRSSTVASNKDNLYATALEFRLLRQHGYKVNQNVFACFMDEVGDIKASHNQDCKGLLNLYEASYHLLEGEIMLENARKSAAKLLKQCLKESNDHQYLWMLVEHALELPLHWRMPRFEARWFIDVYEKKKDKNPIILELAILDYNIVQSMHQDDLRYASTWWKELGLGKTLSFARDRLMENFLWSVGMINTPQDGKGRRIQTKVNALITVIDDVYDVYGTLDELELFTDVVERWDINEIQKLPNYMKICYHALYNSVNEMAFDTLKEQGIDVLPFLKKVWTNLCKSYLLEAKWYYIGYTPTLREYIDNAWISISGSVMLGHSYLATDLITEEGLHHIQKYYPDIIYWSSIIVRLTDDLGTSSYELKRGDVPKSIQCYMNESGTSEEEARDHIRKLIDATWKKINEDQIAKSPFSHTFIEVAMNLARVSLLMYQNGDGHAIEDKETKDRVLIISFASQCEATNKISIEDDIVIRRSANYDPSIWDYDYIQSLRNDFVRDGSYKERASKLKEEVRMMLENEVDPLEKLELIDTIQRLGLSYDFGDEIKKTLKNISIDRSTTVAWDKDNLYATALEFRLLRQHGYKVNQDVFACFMDGVGNIKASLNQDYKGLLNLYEASYHLLEGETMLENAREVAAKLLKQCPEENNDNQYLRMLVEHALELPLHWRIPRFEARWFIDVYEKNKEKNPIILELAILDYNIMQSIYQDDLRYVSAWWKELGLDKRMSFARDRLMENFLWSVGMIISPQSGKGRRIQTKVNSLITIIDDVYDVYGTLDELERFTEVVERWDINAIQKLPNYMKICYHALYNSINEMAFDTLKEQGIDVLPFLVKLWTNLCNSYLVEAKWYYTGYTPTLQEYMNNAWISVSGCVILGYSYLATGRITEEGLHHIQECHSNIIYWSCIIVRLADDLGTSSYELKRGDVPKSIQCYMNESGASEEEARNHIRKLIDATWKKMNEEQTTKSPFSQSFIEIVMDFTRVALLLYQNGDGFGIEGNETKDRVLSLFINPISLPK</sequence>
<dbReference type="Pfam" id="PF01397">
    <property type="entry name" value="Terpene_synth"/>
    <property type="match status" value="2"/>
</dbReference>
<feature type="domain" description="Terpene synthase metal-binding" evidence="8">
    <location>
        <begin position="289"/>
        <end position="528"/>
    </location>
</feature>
<dbReference type="InterPro" id="IPR050148">
    <property type="entry name" value="Terpene_synthase-like"/>
</dbReference>
<dbReference type="EMBL" id="JAIQCV010000006">
    <property type="protein sequence ID" value="KAH1091892.1"/>
    <property type="molecule type" value="Genomic_DNA"/>
</dbReference>
<gene>
    <name evidence="9" type="ORF">J1N35_019149</name>
</gene>
<comment type="cofactor">
    <cofactor evidence="1">
        <name>Mg(2+)</name>
        <dbReference type="ChEBI" id="CHEBI:18420"/>
    </cofactor>
</comment>
<keyword evidence="4" id="KW-0479">Metal-binding</keyword>
<dbReference type="InterPro" id="IPR001906">
    <property type="entry name" value="Terpene_synth_N"/>
</dbReference>
<dbReference type="SFLD" id="SFLDS00005">
    <property type="entry name" value="Isoprenoid_Synthase_Type_I"/>
    <property type="match status" value="2"/>
</dbReference>
<comment type="caution">
    <text evidence="9">The sequence shown here is derived from an EMBL/GenBank/DDBJ whole genome shotgun (WGS) entry which is preliminary data.</text>
</comment>
<dbReference type="OrthoDB" id="1936865at2759"/>
<dbReference type="PANTHER" id="PTHR31225">
    <property type="entry name" value="OS04G0344100 PROTEIN-RELATED"/>
    <property type="match status" value="1"/>
</dbReference>
<dbReference type="SFLD" id="SFLDG01019">
    <property type="entry name" value="Terpene_Cyclase_Like_1_C_Termi"/>
    <property type="match status" value="2"/>
</dbReference>
<evidence type="ECO:0000259" key="8">
    <source>
        <dbReference type="Pfam" id="PF03936"/>
    </source>
</evidence>
<keyword evidence="5" id="KW-0460">Magnesium</keyword>
<dbReference type="SFLD" id="SFLDG01014">
    <property type="entry name" value="Terpene_Cyclase_Like_1_N-term"/>
    <property type="match status" value="2"/>
</dbReference>
<dbReference type="InterPro" id="IPR034741">
    <property type="entry name" value="Terpene_cyclase-like_1_C"/>
</dbReference>
<evidence type="ECO:0000259" key="7">
    <source>
        <dbReference type="Pfam" id="PF01397"/>
    </source>
</evidence>
<dbReference type="GO" id="GO:0016102">
    <property type="term" value="P:diterpenoid biosynthetic process"/>
    <property type="evidence" value="ECO:0007669"/>
    <property type="project" value="InterPro"/>
</dbReference>
<keyword evidence="6" id="KW-0456">Lyase</keyword>
<dbReference type="SUPFAM" id="SSF48576">
    <property type="entry name" value="Terpenoid synthases"/>
    <property type="match status" value="2"/>
</dbReference>
<evidence type="ECO:0000256" key="1">
    <source>
        <dbReference type="ARBA" id="ARBA00001946"/>
    </source>
</evidence>
<dbReference type="Gene3D" id="1.10.600.10">
    <property type="entry name" value="Farnesyl Diphosphate Synthase"/>
    <property type="match status" value="2"/>
</dbReference>
<dbReference type="InterPro" id="IPR008949">
    <property type="entry name" value="Isoprenoid_synthase_dom_sf"/>
</dbReference>
<evidence type="ECO:0000256" key="4">
    <source>
        <dbReference type="ARBA" id="ARBA00022723"/>
    </source>
</evidence>
<dbReference type="Proteomes" id="UP000828251">
    <property type="component" value="Unassembled WGS sequence"/>
</dbReference>
<evidence type="ECO:0000256" key="3">
    <source>
        <dbReference type="ARBA" id="ARBA00013103"/>
    </source>
</evidence>
<feature type="domain" description="Terpene synthase N-terminal" evidence="7">
    <location>
        <begin position="608"/>
        <end position="785"/>
    </location>
</feature>
<dbReference type="InterPro" id="IPR044814">
    <property type="entry name" value="Terpene_cyclase_plant_C1"/>
</dbReference>
<evidence type="ECO:0000256" key="5">
    <source>
        <dbReference type="ARBA" id="ARBA00022842"/>
    </source>
</evidence>
<dbReference type="FunFam" id="1.10.600.10:FF:000007">
    <property type="entry name" value="Isoprene synthase, chloroplastic"/>
    <property type="match status" value="2"/>
</dbReference>
<dbReference type="PANTHER" id="PTHR31225:SF9">
    <property type="entry name" value="TERPENE SYNTHASE 10"/>
    <property type="match status" value="1"/>
</dbReference>